<accession>A0A9P6YLM6</accession>
<evidence type="ECO:0000313" key="2">
    <source>
        <dbReference type="Proteomes" id="UP000740926"/>
    </source>
</evidence>
<evidence type="ECO:0000313" key="1">
    <source>
        <dbReference type="EMBL" id="KAG1551509.1"/>
    </source>
</evidence>
<comment type="caution">
    <text evidence="1">The sequence shown here is derived from an EMBL/GenBank/DDBJ whole genome shotgun (WGS) entry which is preliminary data.</text>
</comment>
<reference evidence="1 2" key="1">
    <citation type="journal article" date="2020" name="Microb. Genom.">
        <title>Genetic diversity of clinical and environmental Mucorales isolates obtained from an investigation of mucormycosis cases among solid organ transplant recipients.</title>
        <authorList>
            <person name="Nguyen M.H."/>
            <person name="Kaul D."/>
            <person name="Muto C."/>
            <person name="Cheng S.J."/>
            <person name="Richter R.A."/>
            <person name="Bruno V.M."/>
            <person name="Liu G."/>
            <person name="Beyhan S."/>
            <person name="Sundermann A.J."/>
            <person name="Mounaud S."/>
            <person name="Pasculle A.W."/>
            <person name="Nierman W.C."/>
            <person name="Driscoll E."/>
            <person name="Cumbie R."/>
            <person name="Clancy C.J."/>
            <person name="Dupont C.L."/>
        </authorList>
    </citation>
    <scope>NUCLEOTIDE SEQUENCE [LARGE SCALE GENOMIC DNA]</scope>
    <source>
        <strain evidence="1 2">GL24</strain>
    </source>
</reference>
<sequence>MIEANFFVKFKMLTPIPIGRLPNGLGFVRLELCLQTLIRPRLYDGTLLVGLNTKWFRNRDLLPLGKLPSDYSRASKASWNAFWRSPIPHQAHTTLWMFTTKKYLVARVLTTSFLNAS</sequence>
<organism evidence="1 2">
    <name type="scientific">Rhizopus delemar</name>
    <dbReference type="NCBI Taxonomy" id="936053"/>
    <lineage>
        <taxon>Eukaryota</taxon>
        <taxon>Fungi</taxon>
        <taxon>Fungi incertae sedis</taxon>
        <taxon>Mucoromycota</taxon>
        <taxon>Mucoromycotina</taxon>
        <taxon>Mucoromycetes</taxon>
        <taxon>Mucorales</taxon>
        <taxon>Mucorineae</taxon>
        <taxon>Rhizopodaceae</taxon>
        <taxon>Rhizopus</taxon>
    </lineage>
</organism>
<protein>
    <recommendedName>
        <fullName evidence="3">Reverse transcriptase zinc-binding domain-containing protein</fullName>
    </recommendedName>
</protein>
<dbReference type="EMBL" id="JAANIU010004916">
    <property type="protein sequence ID" value="KAG1551509.1"/>
    <property type="molecule type" value="Genomic_DNA"/>
</dbReference>
<keyword evidence="2" id="KW-1185">Reference proteome</keyword>
<name>A0A9P6YLM6_9FUNG</name>
<proteinExistence type="predicted"/>
<gene>
    <name evidence="1" type="ORF">G6F50_013175</name>
</gene>
<dbReference type="Proteomes" id="UP000740926">
    <property type="component" value="Unassembled WGS sequence"/>
</dbReference>
<dbReference type="AlphaFoldDB" id="A0A9P6YLM6"/>
<evidence type="ECO:0008006" key="3">
    <source>
        <dbReference type="Google" id="ProtNLM"/>
    </source>
</evidence>